<reference evidence="2" key="1">
    <citation type="submission" date="2014-09" db="EMBL/GenBank/DDBJ databases">
        <authorList>
            <person name="Magalhaes I.L.F."/>
            <person name="Oliveira U."/>
            <person name="Santos F.R."/>
            <person name="Vidigal T.H.D.A."/>
            <person name="Brescovit A.D."/>
            <person name="Santos A.J."/>
        </authorList>
    </citation>
    <scope>NUCLEOTIDE SEQUENCE</scope>
    <source>
        <tissue evidence="2">Shoot tissue taken approximately 20 cm above the soil surface</tissue>
    </source>
</reference>
<feature type="region of interest" description="Disordered" evidence="1">
    <location>
        <begin position="1"/>
        <end position="21"/>
    </location>
</feature>
<dbReference type="EMBL" id="GBRH01257301">
    <property type="protein sequence ID" value="JAD40594.1"/>
    <property type="molecule type" value="Transcribed_RNA"/>
</dbReference>
<organism evidence="2">
    <name type="scientific">Arundo donax</name>
    <name type="common">Giant reed</name>
    <name type="synonym">Donax arundinaceus</name>
    <dbReference type="NCBI Taxonomy" id="35708"/>
    <lineage>
        <taxon>Eukaryota</taxon>
        <taxon>Viridiplantae</taxon>
        <taxon>Streptophyta</taxon>
        <taxon>Embryophyta</taxon>
        <taxon>Tracheophyta</taxon>
        <taxon>Spermatophyta</taxon>
        <taxon>Magnoliopsida</taxon>
        <taxon>Liliopsida</taxon>
        <taxon>Poales</taxon>
        <taxon>Poaceae</taxon>
        <taxon>PACMAD clade</taxon>
        <taxon>Arundinoideae</taxon>
        <taxon>Arundineae</taxon>
        <taxon>Arundo</taxon>
    </lineage>
</organism>
<dbReference type="AlphaFoldDB" id="A0A0A8ZMK5"/>
<proteinExistence type="predicted"/>
<evidence type="ECO:0000313" key="2">
    <source>
        <dbReference type="EMBL" id="JAD40594.1"/>
    </source>
</evidence>
<evidence type="ECO:0000256" key="1">
    <source>
        <dbReference type="SAM" id="MobiDB-lite"/>
    </source>
</evidence>
<protein>
    <submittedName>
        <fullName evidence="2">Uncharacterized protein</fullName>
    </submittedName>
</protein>
<accession>A0A0A8ZMK5</accession>
<reference evidence="2" key="2">
    <citation type="journal article" date="2015" name="Data Brief">
        <title>Shoot transcriptome of the giant reed, Arundo donax.</title>
        <authorList>
            <person name="Barrero R.A."/>
            <person name="Guerrero F.D."/>
            <person name="Moolhuijzen P."/>
            <person name="Goolsby J.A."/>
            <person name="Tidwell J."/>
            <person name="Bellgard S.E."/>
            <person name="Bellgard M.I."/>
        </authorList>
    </citation>
    <scope>NUCLEOTIDE SEQUENCE</scope>
    <source>
        <tissue evidence="2">Shoot tissue taken approximately 20 cm above the soil surface</tissue>
    </source>
</reference>
<name>A0A0A8ZMK5_ARUDO</name>
<sequence length="59" mass="6210">MLITRSQGRDDDGGDESVDALQGTWPAGHVVGAGSTYAVEAVITVREVRGELSSFTRST</sequence>